<reference evidence="1 2" key="1">
    <citation type="journal article" date="2018" name="BMC Genomics">
        <title>Genomic comparison of Trypanosoma conorhini and Trypanosoma rangeli to Trypanosoma cruzi strains of high and low virulence.</title>
        <authorList>
            <person name="Bradwell K.R."/>
            <person name="Koparde V.N."/>
            <person name="Matveyev A.V."/>
            <person name="Serrano M.G."/>
            <person name="Alves J.M."/>
            <person name="Parikh H."/>
            <person name="Huang B."/>
            <person name="Lee V."/>
            <person name="Espinosa-Alvarez O."/>
            <person name="Ortiz P.A."/>
            <person name="Costa-Martins A.G."/>
            <person name="Teixeira M.M."/>
            <person name="Buck G.A."/>
        </authorList>
    </citation>
    <scope>NUCLEOTIDE SEQUENCE [LARGE SCALE GENOMIC DNA]</scope>
    <source>
        <strain evidence="1 2">025E</strain>
    </source>
</reference>
<sequence length="518" mass="55280">MEGGAGSEGLVNFLSLEVLDAAKPLIGDFFRPAHQVAMQRLFKRHALNCSLFDLQSSSSQQGLSQSSVSVEHDDVSRVSCAALLASEEPRRLKLFVLSPSVAEPPRYCRTGLLGEAESLHAKHAVEYEFLVPAISSAVESVIAAHAKWQQRLSAREQRGSGVELTTKTLLSAQTNVEAAAEGSTHAEAPAADAEATQDCFTCFETNGVPAITFPEYMHRIVEYTFVSPSVLLVACIYLDRLLTRRASLLLTNHNVFKLFAAATRVASKVMDARTVSNKSFARVCGLRNTEMNFLESRFMRVVELDLYVSAAEFYSYVEDLVTTVPVKAPASKRADPCAAGSDQGGKLLLPIVRQVSASSISRSGSGSLGGQKKAFGPLPPVAPLRCGATPGTSLVFSPRKGANGGTARAKDGAAEVGGRVERGSNAVVMSGAAVPPVSVKSEEVDVGISFRSRSMTMPAPVPRNSRLSLPAAKELKGVSIDVNNVSIDVNNVSSSRHFNNSAAVRPQHVKVRIGTRPE</sequence>
<dbReference type="InterPro" id="IPR013922">
    <property type="entry name" value="Cyclin_PHO80-like"/>
</dbReference>
<dbReference type="EMBL" id="MKKU01000148">
    <property type="protein sequence ID" value="RNF21814.1"/>
    <property type="molecule type" value="Genomic_DNA"/>
</dbReference>
<dbReference type="Gene3D" id="1.10.472.10">
    <property type="entry name" value="Cyclin-like"/>
    <property type="match status" value="1"/>
</dbReference>
<dbReference type="GO" id="GO:0016301">
    <property type="term" value="F:kinase activity"/>
    <property type="evidence" value="ECO:0007669"/>
    <property type="project" value="UniProtKB-KW"/>
</dbReference>
<dbReference type="InterPro" id="IPR036915">
    <property type="entry name" value="Cyclin-like_sf"/>
</dbReference>
<evidence type="ECO:0000313" key="2">
    <source>
        <dbReference type="Proteomes" id="UP000284403"/>
    </source>
</evidence>
<dbReference type="GO" id="GO:0019901">
    <property type="term" value="F:protein kinase binding"/>
    <property type="evidence" value="ECO:0007669"/>
    <property type="project" value="InterPro"/>
</dbReference>
<dbReference type="PANTHER" id="PTHR15615:SF126">
    <property type="entry name" value="CYC2-LIKE CYCLIN"/>
    <property type="match status" value="1"/>
</dbReference>
<comment type="caution">
    <text evidence="1">The sequence shown here is derived from an EMBL/GenBank/DDBJ whole genome shotgun (WGS) entry which is preliminary data.</text>
</comment>
<keyword evidence="1" id="KW-0418">Kinase</keyword>
<name>A0A422PVP7_9TRYP</name>
<dbReference type="AlphaFoldDB" id="A0A422PVP7"/>
<accession>A0A422PVP7</accession>
<dbReference type="SUPFAM" id="SSF47954">
    <property type="entry name" value="Cyclin-like"/>
    <property type="match status" value="1"/>
</dbReference>
<dbReference type="PANTHER" id="PTHR15615">
    <property type="match status" value="1"/>
</dbReference>
<gene>
    <name evidence="1" type="ORF">Tco025E_03218</name>
</gene>
<organism evidence="1 2">
    <name type="scientific">Trypanosoma conorhini</name>
    <dbReference type="NCBI Taxonomy" id="83891"/>
    <lineage>
        <taxon>Eukaryota</taxon>
        <taxon>Discoba</taxon>
        <taxon>Euglenozoa</taxon>
        <taxon>Kinetoplastea</taxon>
        <taxon>Metakinetoplastina</taxon>
        <taxon>Trypanosomatida</taxon>
        <taxon>Trypanosomatidae</taxon>
        <taxon>Trypanosoma</taxon>
    </lineage>
</organism>
<dbReference type="GeneID" id="40316829"/>
<keyword evidence="2" id="KW-1185">Reference proteome</keyword>
<dbReference type="Proteomes" id="UP000284403">
    <property type="component" value="Unassembled WGS sequence"/>
</dbReference>
<dbReference type="RefSeq" id="XP_029229662.1">
    <property type="nucleotide sequence ID" value="XM_029370138.1"/>
</dbReference>
<dbReference type="OrthoDB" id="337735at2759"/>
<evidence type="ECO:0000313" key="1">
    <source>
        <dbReference type="EMBL" id="RNF21814.1"/>
    </source>
</evidence>
<dbReference type="Pfam" id="PF08613">
    <property type="entry name" value="Cyclin"/>
    <property type="match status" value="1"/>
</dbReference>
<protein>
    <submittedName>
        <fullName evidence="1">Cyclin-dependent protein kinase</fullName>
    </submittedName>
</protein>
<proteinExistence type="predicted"/>
<keyword evidence="1" id="KW-0808">Transferase</keyword>
<dbReference type="CDD" id="cd20558">
    <property type="entry name" value="CYCLIN_ScPCL7-like"/>
    <property type="match status" value="1"/>
</dbReference>